<dbReference type="Gene3D" id="2.40.50.140">
    <property type="entry name" value="Nucleic acid-binding proteins"/>
    <property type="match status" value="1"/>
</dbReference>
<dbReference type="SUPFAM" id="SSF50249">
    <property type="entry name" value="Nucleic acid-binding proteins"/>
    <property type="match status" value="1"/>
</dbReference>
<dbReference type="OrthoDB" id="3501663at2759"/>
<dbReference type="CDD" id="cd04479">
    <property type="entry name" value="RPA3"/>
    <property type="match status" value="1"/>
</dbReference>
<dbReference type="InterPro" id="IPR013970">
    <property type="entry name" value="Rfa2"/>
</dbReference>
<comment type="similarity">
    <text evidence="2">Belongs to the replication factor A protein 3 family.</text>
</comment>
<dbReference type="GO" id="GO:0006281">
    <property type="term" value="P:DNA repair"/>
    <property type="evidence" value="ECO:0007669"/>
    <property type="project" value="InterPro"/>
</dbReference>
<reference evidence="6" key="1">
    <citation type="submission" date="2014-09" db="EMBL/GenBank/DDBJ databases">
        <authorList>
            <person name="Sharma Rahul"/>
            <person name="Thines Marco"/>
        </authorList>
    </citation>
    <scope>NUCLEOTIDE SEQUENCE [LARGE SCALE GENOMIC DNA]</scope>
</reference>
<dbReference type="Pfam" id="PF08661">
    <property type="entry name" value="Rep_fac-A_3"/>
    <property type="match status" value="1"/>
</dbReference>
<dbReference type="EMBL" id="CCYD01002664">
    <property type="protein sequence ID" value="CEG47677.1"/>
    <property type="molecule type" value="Genomic_DNA"/>
</dbReference>
<evidence type="ECO:0000313" key="6">
    <source>
        <dbReference type="Proteomes" id="UP000054928"/>
    </source>
</evidence>
<dbReference type="STRING" id="4781.A0A0P1B2V0"/>
<accession>A0A0P1B2V0</accession>
<dbReference type="GO" id="GO:0006260">
    <property type="term" value="P:DNA replication"/>
    <property type="evidence" value="ECO:0007669"/>
    <property type="project" value="InterPro"/>
</dbReference>
<proteinExistence type="inferred from homology"/>
<dbReference type="InterPro" id="IPR013108">
    <property type="entry name" value="Amidohydro_3"/>
</dbReference>
<keyword evidence="3" id="KW-0539">Nucleus</keyword>
<evidence type="ECO:0000256" key="2">
    <source>
        <dbReference type="ARBA" id="ARBA00009761"/>
    </source>
</evidence>
<organism evidence="5 6">
    <name type="scientific">Plasmopara halstedii</name>
    <name type="common">Downy mildew of sunflower</name>
    <dbReference type="NCBI Taxonomy" id="4781"/>
    <lineage>
        <taxon>Eukaryota</taxon>
        <taxon>Sar</taxon>
        <taxon>Stramenopiles</taxon>
        <taxon>Oomycota</taxon>
        <taxon>Peronosporomycetes</taxon>
        <taxon>Peronosporales</taxon>
        <taxon>Peronosporaceae</taxon>
        <taxon>Plasmopara</taxon>
    </lineage>
</organism>
<dbReference type="CDD" id="cd01300">
    <property type="entry name" value="YtcJ_like"/>
    <property type="match status" value="1"/>
</dbReference>
<dbReference type="AlphaFoldDB" id="A0A0P1B2V0"/>
<dbReference type="PANTHER" id="PTHR22642:SF2">
    <property type="entry name" value="PROTEIN LONG AFTER FAR-RED 3"/>
    <property type="match status" value="1"/>
</dbReference>
<evidence type="ECO:0000259" key="4">
    <source>
        <dbReference type="Pfam" id="PF07969"/>
    </source>
</evidence>
<evidence type="ECO:0000256" key="3">
    <source>
        <dbReference type="ARBA" id="ARBA00023242"/>
    </source>
</evidence>
<dbReference type="Pfam" id="PF07969">
    <property type="entry name" value="Amidohydro_3"/>
    <property type="match status" value="1"/>
</dbReference>
<dbReference type="OMA" id="VAWVGSE"/>
<dbReference type="Gene3D" id="3.20.20.140">
    <property type="entry name" value="Metal-dependent hydrolases"/>
    <property type="match status" value="1"/>
</dbReference>
<dbReference type="GO" id="GO:0016810">
    <property type="term" value="F:hydrolase activity, acting on carbon-nitrogen (but not peptide) bonds"/>
    <property type="evidence" value="ECO:0007669"/>
    <property type="project" value="InterPro"/>
</dbReference>
<dbReference type="PANTHER" id="PTHR22642">
    <property type="entry name" value="IMIDAZOLONEPROPIONASE"/>
    <property type="match status" value="1"/>
</dbReference>
<dbReference type="RefSeq" id="XP_024584046.1">
    <property type="nucleotide sequence ID" value="XM_024718671.1"/>
</dbReference>
<dbReference type="Gene3D" id="3.10.310.70">
    <property type="match status" value="1"/>
</dbReference>
<dbReference type="GO" id="GO:0031981">
    <property type="term" value="C:nuclear lumen"/>
    <property type="evidence" value="ECO:0007669"/>
    <property type="project" value="UniProtKB-ARBA"/>
</dbReference>
<evidence type="ECO:0000313" key="5">
    <source>
        <dbReference type="EMBL" id="CEG47677.1"/>
    </source>
</evidence>
<dbReference type="Proteomes" id="UP000054928">
    <property type="component" value="Unassembled WGS sequence"/>
</dbReference>
<dbReference type="SUPFAM" id="SSF51556">
    <property type="entry name" value="Metallo-dependent hydrolases"/>
    <property type="match status" value="1"/>
</dbReference>
<dbReference type="GeneID" id="36399879"/>
<dbReference type="GO" id="GO:0006310">
    <property type="term" value="P:DNA recombination"/>
    <property type="evidence" value="ECO:0007669"/>
    <property type="project" value="InterPro"/>
</dbReference>
<dbReference type="InterPro" id="IPR032466">
    <property type="entry name" value="Metal_Hydrolase"/>
</dbReference>
<protein>
    <submittedName>
        <fullName evidence="5">Metal-dependent amidohydrolase 3</fullName>
    </submittedName>
</protein>
<dbReference type="InterPro" id="IPR033932">
    <property type="entry name" value="YtcJ-like"/>
</dbReference>
<dbReference type="SUPFAM" id="SSF51338">
    <property type="entry name" value="Composite domain of metallo-dependent hydrolases"/>
    <property type="match status" value="1"/>
</dbReference>
<sequence>MKKFVNGKIWQWSDAFAQWMIVSDDGFIISVGIGEPPPTDETEDLHGALVLPGLHDSHIHVSMLGESAEWLDLSGCSSYVEFSERLERYAAHYPEKAWIIGIGWAQDTLSNDARYPNRHEIDAVIRDRPVLLHRACWHIAVANTKALQIAGINVNSTCHDIDHGVIDVDEKGVTGVLKEDAVQIVEKHANEPSLELRLKYIKNALKRCVQSGLTALHTNDEDAWHLYKKIQKEEGLPVRVYLTPSINELNNPLTPKAGACEGLLSCHRLKIFSDGSLGAETAALRVPYKGTSNKGILINTNEELVKKIRNANDAGYRVEIHAIGDRAAEQVLMALKSANVGKERRPILTHCQILGEDLIFRMKEHGVIGNIQPSFTVTDAAYVRKRLNDDILPYSYCWKRMLDNGIVCAGGSDAPVETCNPFQGIYDAIYRHKPDRPEDVFLPQERLSFSEALALYTKGGAFAAMQEQVLGQLSPKFRADFVVLRKDVTSNHAALVMPDLVESVWVNGKKTYQYDPAANELNHMVKDLRSSLLPGVVFHGNYAINATSPRVNKKTMSEYIGTTVALVGAVESHRPTAVVLRTSDGGIVNVTPQPGSDYGSRFVEVIGRVIDSETIQEFKTTLFGDNFDLDVYDNFVQLSTTKYKHLFG</sequence>
<name>A0A0P1B2V0_PLAHL</name>
<keyword evidence="5" id="KW-0378">Hydrolase</keyword>
<feature type="domain" description="Amidohydrolase 3" evidence="4">
    <location>
        <begin position="41"/>
        <end position="512"/>
    </location>
</feature>
<comment type="subcellular location">
    <subcellularLocation>
        <location evidence="1">Nucleus</location>
    </subcellularLocation>
</comment>
<dbReference type="Gene3D" id="2.30.40.10">
    <property type="entry name" value="Urease, subunit C, domain 1"/>
    <property type="match status" value="1"/>
</dbReference>
<dbReference type="InterPro" id="IPR012340">
    <property type="entry name" value="NA-bd_OB-fold"/>
</dbReference>
<dbReference type="InterPro" id="IPR011059">
    <property type="entry name" value="Metal-dep_hydrolase_composite"/>
</dbReference>
<evidence type="ECO:0000256" key="1">
    <source>
        <dbReference type="ARBA" id="ARBA00004123"/>
    </source>
</evidence>
<keyword evidence="6" id="KW-1185">Reference proteome</keyword>
<dbReference type="GO" id="GO:0003677">
    <property type="term" value="F:DNA binding"/>
    <property type="evidence" value="ECO:0007669"/>
    <property type="project" value="InterPro"/>
</dbReference>